<organism evidence="2 3">
    <name type="scientific">Bradyrhizobium lablabi</name>
    <dbReference type="NCBI Taxonomy" id="722472"/>
    <lineage>
        <taxon>Bacteria</taxon>
        <taxon>Pseudomonadati</taxon>
        <taxon>Pseudomonadota</taxon>
        <taxon>Alphaproteobacteria</taxon>
        <taxon>Hyphomicrobiales</taxon>
        <taxon>Nitrobacteraceae</taxon>
        <taxon>Bradyrhizobium</taxon>
    </lineage>
</organism>
<evidence type="ECO:0000256" key="1">
    <source>
        <dbReference type="SAM" id="Phobius"/>
    </source>
</evidence>
<comment type="caution">
    <text evidence="2">The sequence shown here is derived from an EMBL/GenBank/DDBJ whole genome shotgun (WGS) entry which is preliminary data.</text>
</comment>
<dbReference type="Proteomes" id="UP000051660">
    <property type="component" value="Unassembled WGS sequence"/>
</dbReference>
<dbReference type="InterPro" id="IPR013901">
    <property type="entry name" value="Anthrone_oxy"/>
</dbReference>
<protein>
    <recommendedName>
        <fullName evidence="4">DUF1772 domain-containing protein</fullName>
    </recommendedName>
</protein>
<keyword evidence="1" id="KW-1133">Transmembrane helix</keyword>
<evidence type="ECO:0000313" key="3">
    <source>
        <dbReference type="Proteomes" id="UP000051660"/>
    </source>
</evidence>
<gene>
    <name evidence="2" type="ORF">CQ14_26840</name>
</gene>
<reference evidence="2 3" key="1">
    <citation type="submission" date="2014-03" db="EMBL/GenBank/DDBJ databases">
        <title>Bradyrhizobium valentinum sp. nov., isolated from effective nodules of Lupinus mariae-josephae, a lupine endemic of basic-lime soils in Eastern Spain.</title>
        <authorList>
            <person name="Duran D."/>
            <person name="Rey L."/>
            <person name="Navarro A."/>
            <person name="Busquets A."/>
            <person name="Imperial J."/>
            <person name="Ruiz-Argueso T."/>
        </authorList>
    </citation>
    <scope>NUCLEOTIDE SEQUENCE [LARGE SCALE GENOMIC DNA]</scope>
    <source>
        <strain evidence="2 3">CCBAU 23086</strain>
    </source>
</reference>
<dbReference type="OrthoDB" id="5195424at2"/>
<name>A0A0R3N2D8_9BRAD</name>
<dbReference type="AlphaFoldDB" id="A0A0R3N2D8"/>
<keyword evidence="1" id="KW-0812">Transmembrane</keyword>
<proteinExistence type="predicted"/>
<feature type="transmembrane region" description="Helical" evidence="1">
    <location>
        <begin position="75"/>
        <end position="95"/>
    </location>
</feature>
<keyword evidence="1" id="KW-0472">Membrane</keyword>
<feature type="transmembrane region" description="Helical" evidence="1">
    <location>
        <begin position="45"/>
        <end position="68"/>
    </location>
</feature>
<feature type="transmembrane region" description="Helical" evidence="1">
    <location>
        <begin position="144"/>
        <end position="162"/>
    </location>
</feature>
<dbReference type="EMBL" id="LLYB01000049">
    <property type="protein sequence ID" value="KRR26108.1"/>
    <property type="molecule type" value="Genomic_DNA"/>
</dbReference>
<evidence type="ECO:0008006" key="4">
    <source>
        <dbReference type="Google" id="ProtNLM"/>
    </source>
</evidence>
<dbReference type="Pfam" id="PF08592">
    <property type="entry name" value="Anthrone_oxy"/>
    <property type="match status" value="1"/>
</dbReference>
<dbReference type="RefSeq" id="WP_057857399.1">
    <property type="nucleotide sequence ID" value="NZ_LLYB01000049.1"/>
</dbReference>
<accession>A0A0R3N2D8</accession>
<evidence type="ECO:0000313" key="2">
    <source>
        <dbReference type="EMBL" id="KRR26108.1"/>
    </source>
</evidence>
<sequence length="166" mass="17793">MVPFKIFAILVVAIAMSMALAHLLELPGKLRLAKEQYLAVQAIYYPGFTYGGAAEPIGIIVTAVLALAAKESSSFWLLTASCAAMVAMQAIYWIWIQPVNNVWLKDTKLEGASGAFIGLGKLRSPGAGTTDWTDLRNRWEYSHAARAGLAVAAFVLLVAAVIRPAA</sequence>